<protein>
    <submittedName>
        <fullName evidence="2">Uncharacterized protein</fullName>
    </submittedName>
</protein>
<feature type="transmembrane region" description="Helical" evidence="1">
    <location>
        <begin position="12"/>
        <end position="29"/>
    </location>
</feature>
<evidence type="ECO:0000256" key="1">
    <source>
        <dbReference type="SAM" id="Phobius"/>
    </source>
</evidence>
<dbReference type="OrthoDB" id="10330888at2759"/>
<keyword evidence="3" id="KW-1185">Reference proteome</keyword>
<dbReference type="EMBL" id="JAEPRA010000016">
    <property type="protein sequence ID" value="KAG2174599.1"/>
    <property type="molecule type" value="Genomic_DNA"/>
</dbReference>
<organism evidence="2 3">
    <name type="scientific">Umbelopsis vinacea</name>
    <dbReference type="NCBI Taxonomy" id="44442"/>
    <lineage>
        <taxon>Eukaryota</taxon>
        <taxon>Fungi</taxon>
        <taxon>Fungi incertae sedis</taxon>
        <taxon>Mucoromycota</taxon>
        <taxon>Mucoromycotina</taxon>
        <taxon>Umbelopsidomycetes</taxon>
        <taxon>Umbelopsidales</taxon>
        <taxon>Umbelopsidaceae</taxon>
        <taxon>Umbelopsis</taxon>
    </lineage>
</organism>
<evidence type="ECO:0000313" key="2">
    <source>
        <dbReference type="EMBL" id="KAG2174599.1"/>
    </source>
</evidence>
<dbReference type="AlphaFoldDB" id="A0A8H7PIB7"/>
<sequence>MATEEPSTQTLAAILIIVCLVVLLPCLYMRARMNKRNAPVFGHFRSVSRRQRMFLRRQSAPPRLEQVIVQVPEGADAETISNCSILPRYEVDKAPPAYTDGPSAINDDMTRLSSIDLSDVLVANRVGFPNHQ</sequence>
<proteinExistence type="predicted"/>
<keyword evidence="1" id="KW-0812">Transmembrane</keyword>
<keyword evidence="1" id="KW-0472">Membrane</keyword>
<keyword evidence="1" id="KW-1133">Transmembrane helix</keyword>
<accession>A0A8H7PIB7</accession>
<comment type="caution">
    <text evidence="2">The sequence shown here is derived from an EMBL/GenBank/DDBJ whole genome shotgun (WGS) entry which is preliminary data.</text>
</comment>
<evidence type="ECO:0000313" key="3">
    <source>
        <dbReference type="Proteomes" id="UP000612746"/>
    </source>
</evidence>
<reference evidence="2" key="1">
    <citation type="submission" date="2020-12" db="EMBL/GenBank/DDBJ databases">
        <title>Metabolic potential, ecology and presence of endohyphal bacteria is reflected in genomic diversity of Mucoromycotina.</title>
        <authorList>
            <person name="Muszewska A."/>
            <person name="Okrasinska A."/>
            <person name="Steczkiewicz K."/>
            <person name="Drgas O."/>
            <person name="Orlowska M."/>
            <person name="Perlinska-Lenart U."/>
            <person name="Aleksandrzak-Piekarczyk T."/>
            <person name="Szatraj K."/>
            <person name="Zielenkiewicz U."/>
            <person name="Pilsyk S."/>
            <person name="Malc E."/>
            <person name="Mieczkowski P."/>
            <person name="Kruszewska J.S."/>
            <person name="Biernat P."/>
            <person name="Pawlowska J."/>
        </authorList>
    </citation>
    <scope>NUCLEOTIDE SEQUENCE</scope>
    <source>
        <strain evidence="2">WA0000051536</strain>
    </source>
</reference>
<gene>
    <name evidence="2" type="ORF">INT44_006862</name>
</gene>
<dbReference type="Proteomes" id="UP000612746">
    <property type="component" value="Unassembled WGS sequence"/>
</dbReference>
<name>A0A8H7PIB7_9FUNG</name>